<protein>
    <submittedName>
        <fullName evidence="1">Uncharacterized protein</fullName>
    </submittedName>
</protein>
<evidence type="ECO:0000313" key="2">
    <source>
        <dbReference type="Proteomes" id="UP001526147"/>
    </source>
</evidence>
<proteinExistence type="predicted"/>
<dbReference type="RefSeq" id="WP_264141651.1">
    <property type="nucleotide sequence ID" value="NZ_JAOYEY010000023.1"/>
</dbReference>
<organism evidence="1 2">
    <name type="scientific">Metabacillus halosaccharovorans</name>
    <dbReference type="NCBI Taxonomy" id="930124"/>
    <lineage>
        <taxon>Bacteria</taxon>
        <taxon>Bacillati</taxon>
        <taxon>Bacillota</taxon>
        <taxon>Bacilli</taxon>
        <taxon>Bacillales</taxon>
        <taxon>Bacillaceae</taxon>
        <taxon>Metabacillus</taxon>
    </lineage>
</organism>
<dbReference type="Proteomes" id="UP001526147">
    <property type="component" value="Unassembled WGS sequence"/>
</dbReference>
<name>A0ABT3DCF4_9BACI</name>
<comment type="caution">
    <text evidence="1">The sequence shown here is derived from an EMBL/GenBank/DDBJ whole genome shotgun (WGS) entry which is preliminary data.</text>
</comment>
<sequence>MKINEDLKVTEMHLDGFKVPVPEGLSELLNRSGGWKYISPDQSESKVDNTKNYDRKVVREDGKLRTYLTYKSPPKASKQKIS</sequence>
<dbReference type="EMBL" id="JAOYEY010000023">
    <property type="protein sequence ID" value="MCV9884733.1"/>
    <property type="molecule type" value="Genomic_DNA"/>
</dbReference>
<evidence type="ECO:0000313" key="1">
    <source>
        <dbReference type="EMBL" id="MCV9884733.1"/>
    </source>
</evidence>
<keyword evidence="2" id="KW-1185">Reference proteome</keyword>
<gene>
    <name evidence="1" type="ORF">OIH86_03640</name>
</gene>
<accession>A0ABT3DCF4</accession>
<reference evidence="1 2" key="1">
    <citation type="submission" date="2022-10" db="EMBL/GenBank/DDBJ databases">
        <title>Draft genome assembly of moderately radiation resistant bacterium Metabacillus halosaccharovorans.</title>
        <authorList>
            <person name="Pal S."/>
            <person name="Gopinathan A."/>
        </authorList>
    </citation>
    <scope>NUCLEOTIDE SEQUENCE [LARGE SCALE GENOMIC DNA]</scope>
    <source>
        <strain evidence="1 2">VITHBRA001</strain>
    </source>
</reference>